<organism evidence="6 7">
    <name type="scientific">Shinella pollutisoli</name>
    <dbReference type="NCBI Taxonomy" id="2250594"/>
    <lineage>
        <taxon>Bacteria</taxon>
        <taxon>Pseudomonadati</taxon>
        <taxon>Pseudomonadota</taxon>
        <taxon>Alphaproteobacteria</taxon>
        <taxon>Hyphomicrobiales</taxon>
        <taxon>Rhizobiaceae</taxon>
        <taxon>Shinella</taxon>
    </lineage>
</organism>
<keyword evidence="4" id="KW-0274">FAD</keyword>
<keyword evidence="3" id="KW-0285">Flavoprotein</keyword>
<proteinExistence type="inferred from homology"/>
<dbReference type="Pfam" id="PF05199">
    <property type="entry name" value="GMC_oxred_C"/>
    <property type="match status" value="1"/>
</dbReference>
<comment type="cofactor">
    <cofactor evidence="1">
        <name>FAD</name>
        <dbReference type="ChEBI" id="CHEBI:57692"/>
    </cofactor>
</comment>
<dbReference type="SUPFAM" id="SSF54373">
    <property type="entry name" value="FAD-linked reductases, C-terminal domain"/>
    <property type="match status" value="1"/>
</dbReference>
<dbReference type="EMBL" id="JBHRSP010000013">
    <property type="protein sequence ID" value="MFC3072989.1"/>
    <property type="molecule type" value="Genomic_DNA"/>
</dbReference>
<evidence type="ECO:0000256" key="2">
    <source>
        <dbReference type="ARBA" id="ARBA00010790"/>
    </source>
</evidence>
<dbReference type="Pfam" id="PF00732">
    <property type="entry name" value="GMC_oxred_N"/>
    <property type="match status" value="1"/>
</dbReference>
<feature type="domain" description="Glucose-methanol-choline oxidoreductase N-terminal" evidence="5">
    <location>
        <begin position="254"/>
        <end position="268"/>
    </location>
</feature>
<dbReference type="PIRSF" id="PIRSF000137">
    <property type="entry name" value="Alcohol_oxidase"/>
    <property type="match status" value="1"/>
</dbReference>
<dbReference type="InterPro" id="IPR036188">
    <property type="entry name" value="FAD/NAD-bd_sf"/>
</dbReference>
<comment type="caution">
    <text evidence="6">The sequence shown here is derived from an EMBL/GenBank/DDBJ whole genome shotgun (WGS) entry which is preliminary data.</text>
</comment>
<dbReference type="PROSITE" id="PS00624">
    <property type="entry name" value="GMC_OXRED_2"/>
    <property type="match status" value="1"/>
</dbReference>
<evidence type="ECO:0000256" key="4">
    <source>
        <dbReference type="ARBA" id="ARBA00022827"/>
    </source>
</evidence>
<dbReference type="PANTHER" id="PTHR11552:SF147">
    <property type="entry name" value="CHOLINE DEHYDROGENASE, MITOCHONDRIAL"/>
    <property type="match status" value="1"/>
</dbReference>
<dbReference type="PANTHER" id="PTHR11552">
    <property type="entry name" value="GLUCOSE-METHANOL-CHOLINE GMC OXIDOREDUCTASE"/>
    <property type="match status" value="1"/>
</dbReference>
<dbReference type="Proteomes" id="UP001595377">
    <property type="component" value="Unassembled WGS sequence"/>
</dbReference>
<dbReference type="SUPFAM" id="SSF51905">
    <property type="entry name" value="FAD/NAD(P)-binding domain"/>
    <property type="match status" value="1"/>
</dbReference>
<reference evidence="7" key="1">
    <citation type="journal article" date="2019" name="Int. J. Syst. Evol. Microbiol.">
        <title>The Global Catalogue of Microorganisms (GCM) 10K type strain sequencing project: providing services to taxonomists for standard genome sequencing and annotation.</title>
        <authorList>
            <consortium name="The Broad Institute Genomics Platform"/>
            <consortium name="The Broad Institute Genome Sequencing Center for Infectious Disease"/>
            <person name="Wu L."/>
            <person name="Ma J."/>
        </authorList>
    </citation>
    <scope>NUCLEOTIDE SEQUENCE [LARGE SCALE GENOMIC DNA]</scope>
    <source>
        <strain evidence="7">KCTC 52677</strain>
    </source>
</reference>
<evidence type="ECO:0000256" key="1">
    <source>
        <dbReference type="ARBA" id="ARBA00001974"/>
    </source>
</evidence>
<name>A0ABV7DDN2_9HYPH</name>
<gene>
    <name evidence="6" type="ORF">ACFOHH_07740</name>
</gene>
<sequence>MAQSVWDYIVVGAGSAGCALASRLSEDGRTRVLLLEAGSRDWNPMIHMPGGLGKLFGPGVNWRFYTVPQKHLDNREVWYPQGKTLGGSSSINAMIYIRCQKEDYDNWAALGNDGWSYEDVLPYFRRAEDNDRLADRYHGHGGPLWVSDQIGPHPVTRAFVKAVQQYGLPYNPDFNGETMYGAGLYQVTCRHGRRRSAAVSYLRPIRDRKNLTIETHARVTRIVVENGRAVGVELSDGRSRRVVRAEREVVVSAGALNSPRLLMLSGIGDADELKAVGIDPVHHLPGVGKNLQDHLCTNVHVQTKERITYDGHDRFPRSVLHGLQWLLYRTGPVSSVIVEGGGFFQTEGEATPNLQIHIAPATVVRGGQSTIDGHGFTVNSTFLRPRSRGSIRLRSADPADQPLIDPNYLDDPYDREMALRSVRIIREVLKQDAIAPLIAHERLPGDDAVTDEQIMAYVRQYACCDYHPVGTCKMGNDDQAVVDSELRVHGLSALRVVDSSIMPVLTSGNTNAPTIMIGEKGADMILGKAAASPRKPVLARSA</sequence>
<keyword evidence="7" id="KW-1185">Reference proteome</keyword>
<dbReference type="InterPro" id="IPR012132">
    <property type="entry name" value="GMC_OxRdtase"/>
</dbReference>
<protein>
    <submittedName>
        <fullName evidence="6">GMC family oxidoreductase</fullName>
    </submittedName>
</protein>
<dbReference type="RefSeq" id="WP_257318286.1">
    <property type="nucleotide sequence ID" value="NZ_JANFDG010000047.1"/>
</dbReference>
<comment type="similarity">
    <text evidence="2">Belongs to the GMC oxidoreductase family.</text>
</comment>
<evidence type="ECO:0000256" key="3">
    <source>
        <dbReference type="ARBA" id="ARBA00022630"/>
    </source>
</evidence>
<dbReference type="Gene3D" id="3.30.560.10">
    <property type="entry name" value="Glucose Oxidase, domain 3"/>
    <property type="match status" value="1"/>
</dbReference>
<dbReference type="InterPro" id="IPR000172">
    <property type="entry name" value="GMC_OxRdtase_N"/>
</dbReference>
<evidence type="ECO:0000259" key="5">
    <source>
        <dbReference type="PROSITE" id="PS00624"/>
    </source>
</evidence>
<accession>A0ABV7DDN2</accession>
<dbReference type="NCBIfam" id="NF002550">
    <property type="entry name" value="PRK02106.1"/>
    <property type="match status" value="1"/>
</dbReference>
<evidence type="ECO:0000313" key="7">
    <source>
        <dbReference type="Proteomes" id="UP001595377"/>
    </source>
</evidence>
<dbReference type="InterPro" id="IPR007867">
    <property type="entry name" value="GMC_OxRtase_C"/>
</dbReference>
<evidence type="ECO:0000313" key="6">
    <source>
        <dbReference type="EMBL" id="MFC3072989.1"/>
    </source>
</evidence>
<dbReference type="Gene3D" id="3.50.50.60">
    <property type="entry name" value="FAD/NAD(P)-binding domain"/>
    <property type="match status" value="1"/>
</dbReference>